<keyword evidence="14 22" id="KW-1133">Transmembrane helix</keyword>
<protein>
    <recommendedName>
        <fullName evidence="19">Cbb3-type cytochrome c oxidase subunit</fullName>
    </recommendedName>
</protein>
<keyword evidence="9 22" id="KW-0812">Transmembrane</keyword>
<evidence type="ECO:0000256" key="12">
    <source>
        <dbReference type="ARBA" id="ARBA00022781"/>
    </source>
</evidence>
<evidence type="ECO:0000256" key="10">
    <source>
        <dbReference type="ARBA" id="ARBA00022723"/>
    </source>
</evidence>
<dbReference type="RefSeq" id="WP_062762176.1">
    <property type="nucleotide sequence ID" value="NZ_CP121045.1"/>
</dbReference>
<dbReference type="Gene3D" id="1.10.760.10">
    <property type="entry name" value="Cytochrome c-like domain"/>
    <property type="match status" value="2"/>
</dbReference>
<keyword evidence="11" id="KW-0677">Repeat</keyword>
<evidence type="ECO:0000256" key="3">
    <source>
        <dbReference type="ARBA" id="ARBA00006113"/>
    </source>
</evidence>
<dbReference type="EMBL" id="LPZR01000060">
    <property type="protein sequence ID" value="KYO55623.1"/>
    <property type="molecule type" value="Genomic_DNA"/>
</dbReference>
<dbReference type="GO" id="GO:0020037">
    <property type="term" value="F:heme binding"/>
    <property type="evidence" value="ECO:0007669"/>
    <property type="project" value="InterPro"/>
</dbReference>
<evidence type="ECO:0000256" key="19">
    <source>
        <dbReference type="PIRNR" id="PIRNR000006"/>
    </source>
</evidence>
<evidence type="ECO:0000313" key="25">
    <source>
        <dbReference type="Proteomes" id="UP000075787"/>
    </source>
</evidence>
<feature type="binding site" description="covalent" evidence="21">
    <location>
        <position position="125"/>
    </location>
    <ligand>
        <name>heme c</name>
        <dbReference type="ChEBI" id="CHEBI:61717"/>
        <label>1</label>
    </ligand>
</feature>
<comment type="similarity">
    <text evidence="3 19">Belongs to the CcoP / FixP family.</text>
</comment>
<dbReference type="InterPro" id="IPR050597">
    <property type="entry name" value="Cytochrome_c_Oxidase_Subunit"/>
</dbReference>
<evidence type="ECO:0000256" key="5">
    <source>
        <dbReference type="ARBA" id="ARBA00022475"/>
    </source>
</evidence>
<dbReference type="Gene3D" id="6.10.280.130">
    <property type="match status" value="1"/>
</dbReference>
<feature type="binding site" description="covalent" evidence="21">
    <location>
        <position position="221"/>
    </location>
    <ligand>
        <name>heme c</name>
        <dbReference type="ChEBI" id="CHEBI:61717"/>
        <label>2</label>
    </ligand>
</feature>
<dbReference type="GO" id="GO:1902600">
    <property type="term" value="P:proton transmembrane transport"/>
    <property type="evidence" value="ECO:0007669"/>
    <property type="project" value="UniProtKB-KW"/>
</dbReference>
<keyword evidence="16 19" id="KW-0408">Iron</keyword>
<feature type="binding site" description="axial binding residue" evidence="20">
    <location>
        <position position="126"/>
    </location>
    <ligand>
        <name>heme c</name>
        <dbReference type="ChEBI" id="CHEBI:61717"/>
        <label>1</label>
    </ligand>
    <ligandPart>
        <name>Fe</name>
        <dbReference type="ChEBI" id="CHEBI:18248"/>
    </ligandPart>
</feature>
<evidence type="ECO:0000259" key="23">
    <source>
        <dbReference type="PROSITE" id="PS51007"/>
    </source>
</evidence>
<dbReference type="GO" id="GO:0006119">
    <property type="term" value="P:oxidative phosphorylation"/>
    <property type="evidence" value="ECO:0007669"/>
    <property type="project" value="UniProtKB-UniPathway"/>
</dbReference>
<comment type="subcellular location">
    <subcellularLocation>
        <location evidence="1 19">Cell inner membrane</location>
    </subcellularLocation>
</comment>
<gene>
    <name evidence="24" type="ORF">AUP44_23150</name>
</gene>
<name>A0A162LM13_9PROT</name>
<evidence type="ECO:0000256" key="13">
    <source>
        <dbReference type="ARBA" id="ARBA00022982"/>
    </source>
</evidence>
<dbReference type="InterPro" id="IPR009056">
    <property type="entry name" value="Cyt_c-like_dom"/>
</dbReference>
<dbReference type="InterPro" id="IPR038414">
    <property type="entry name" value="CcoP_N_sf"/>
</dbReference>
<sequence length="289" mass="30744">MPTKIEKDTATGRMTTGHEWDGIKELNTPLPKWWLYVFYACIAFSAVWVVLYPGIPLGTTYFKGVLGYSTRVEHAQNLAAVEAGRADILAKIRGTDVADILKDPQTATYAVAGGRVAFAENCAACHAAGGAGQAGYPALGDDDWLWGGDIHAIRQTLLHGIRSATDPDTRMSQMPAFGEILDRNQIQTVATYVLSLSGAADPAPAVKTEGAQIFADNCASCHGETGHGGRDFGAPNLADQVWLYGGSLDQVMAQVAQPRHGVMPNWGGRLDDATINMLAVYVHSLGGGE</sequence>
<dbReference type="SUPFAM" id="SSF46626">
    <property type="entry name" value="Cytochrome c"/>
    <property type="match status" value="2"/>
</dbReference>
<dbReference type="PANTHER" id="PTHR33751">
    <property type="entry name" value="CBB3-TYPE CYTOCHROME C OXIDASE SUBUNIT FIXP"/>
    <property type="match status" value="1"/>
</dbReference>
<feature type="binding site" description="axial binding residue" evidence="20">
    <location>
        <position position="174"/>
    </location>
    <ligand>
        <name>heme c</name>
        <dbReference type="ChEBI" id="CHEBI:61717"/>
        <label>2</label>
    </ligand>
    <ligandPart>
        <name>Fe</name>
        <dbReference type="ChEBI" id="CHEBI:18248"/>
    </ligandPart>
</feature>
<evidence type="ECO:0000256" key="11">
    <source>
        <dbReference type="ARBA" id="ARBA00022737"/>
    </source>
</evidence>
<evidence type="ECO:0000256" key="17">
    <source>
        <dbReference type="ARBA" id="ARBA00023065"/>
    </source>
</evidence>
<evidence type="ECO:0000256" key="9">
    <source>
        <dbReference type="ARBA" id="ARBA00022692"/>
    </source>
</evidence>
<comment type="subunit">
    <text evidence="19">Component of the cbb3-type cytochrome c oxidase.</text>
</comment>
<dbReference type="Proteomes" id="UP000075787">
    <property type="component" value="Unassembled WGS sequence"/>
</dbReference>
<evidence type="ECO:0000256" key="18">
    <source>
        <dbReference type="ARBA" id="ARBA00023136"/>
    </source>
</evidence>
<comment type="pathway">
    <text evidence="2 19">Energy metabolism; oxidative phosphorylation.</text>
</comment>
<accession>A0A162LM13</accession>
<evidence type="ECO:0000256" key="2">
    <source>
        <dbReference type="ARBA" id="ARBA00004673"/>
    </source>
</evidence>
<dbReference type="Pfam" id="PF13442">
    <property type="entry name" value="Cytochrome_CBB3"/>
    <property type="match status" value="1"/>
</dbReference>
<dbReference type="GeneID" id="97240723"/>
<keyword evidence="13 19" id="KW-0249">Electron transport</keyword>
<dbReference type="PIRSF" id="PIRSF000006">
    <property type="entry name" value="Cbb3-Cox_fixP"/>
    <property type="match status" value="1"/>
</dbReference>
<dbReference type="GO" id="GO:0005886">
    <property type="term" value="C:plasma membrane"/>
    <property type="evidence" value="ECO:0007669"/>
    <property type="project" value="UniProtKB-SubCell"/>
</dbReference>
<evidence type="ECO:0000256" key="4">
    <source>
        <dbReference type="ARBA" id="ARBA00022448"/>
    </source>
</evidence>
<dbReference type="PROSITE" id="PS51007">
    <property type="entry name" value="CYTC"/>
    <property type="match status" value="2"/>
</dbReference>
<evidence type="ECO:0000256" key="16">
    <source>
        <dbReference type="ARBA" id="ARBA00023004"/>
    </source>
</evidence>
<feature type="binding site" description="covalent" evidence="21">
    <location>
        <position position="218"/>
    </location>
    <ligand>
        <name>heme c</name>
        <dbReference type="ChEBI" id="CHEBI:61717"/>
        <label>2</label>
    </ligand>
</feature>
<evidence type="ECO:0000256" key="14">
    <source>
        <dbReference type="ARBA" id="ARBA00022989"/>
    </source>
</evidence>
<dbReference type="GO" id="GO:0005506">
    <property type="term" value="F:iron ion binding"/>
    <property type="evidence" value="ECO:0007669"/>
    <property type="project" value="InterPro"/>
</dbReference>
<dbReference type="PANTHER" id="PTHR33751:SF1">
    <property type="entry name" value="CBB3-TYPE CYTOCHROME C OXIDASE SUBUNIT FIXP"/>
    <property type="match status" value="1"/>
</dbReference>
<keyword evidence="17 19" id="KW-0406">Ion transport</keyword>
<comment type="caution">
    <text evidence="24">The sequence shown here is derived from an EMBL/GenBank/DDBJ whole genome shotgun (WGS) entry which is preliminary data.</text>
</comment>
<dbReference type="PRINTS" id="PR00605">
    <property type="entry name" value="CYTCHROMECIC"/>
</dbReference>
<organism evidence="24 25">
    <name type="scientific">Tistrella mobilis</name>
    <dbReference type="NCBI Taxonomy" id="171437"/>
    <lineage>
        <taxon>Bacteria</taxon>
        <taxon>Pseudomonadati</taxon>
        <taxon>Pseudomonadota</taxon>
        <taxon>Alphaproteobacteria</taxon>
        <taxon>Geminicoccales</taxon>
        <taxon>Geminicoccaceae</taxon>
        <taxon>Tistrella</taxon>
    </lineage>
</organism>
<comment type="function">
    <text evidence="19">C-type cytochrome. Part of the cbb3-type cytochrome c oxidase complex.</text>
</comment>
<proteinExistence type="inferred from homology"/>
<dbReference type="UniPathway" id="UPA00705"/>
<keyword evidence="15 19" id="KW-0560">Oxidoreductase</keyword>
<feature type="transmembrane region" description="Helical" evidence="22">
    <location>
        <begin position="33"/>
        <end position="55"/>
    </location>
</feature>
<feature type="binding site" description="axial binding residue" evidence="20">
    <location>
        <position position="222"/>
    </location>
    <ligand>
        <name>heme c</name>
        <dbReference type="ChEBI" id="CHEBI:61717"/>
        <label>2</label>
    </ligand>
    <ligandPart>
        <name>Fe</name>
        <dbReference type="ChEBI" id="CHEBI:18248"/>
    </ligandPart>
</feature>
<feature type="binding site" description="covalent" evidence="21">
    <location>
        <position position="122"/>
    </location>
    <ligand>
        <name>heme c</name>
        <dbReference type="ChEBI" id="CHEBI:61717"/>
        <label>1</label>
    </ligand>
</feature>
<reference evidence="24 25" key="1">
    <citation type="submission" date="2015-12" db="EMBL/GenBank/DDBJ databases">
        <title>Genome sequence of Tistrella mobilis MCCC 1A02139.</title>
        <authorList>
            <person name="Lu L."/>
            <person name="Lai Q."/>
            <person name="Shao Z."/>
            <person name="Qian P."/>
        </authorList>
    </citation>
    <scope>NUCLEOTIDE SEQUENCE [LARGE SCALE GENOMIC DNA]</scope>
    <source>
        <strain evidence="24 25">MCCC 1A02139</strain>
    </source>
</reference>
<dbReference type="InterPro" id="IPR008168">
    <property type="entry name" value="Cyt_C_IC"/>
</dbReference>
<evidence type="ECO:0000256" key="15">
    <source>
        <dbReference type="ARBA" id="ARBA00023002"/>
    </source>
</evidence>
<dbReference type="GO" id="GO:0009055">
    <property type="term" value="F:electron transfer activity"/>
    <property type="evidence" value="ECO:0007669"/>
    <property type="project" value="InterPro"/>
</dbReference>
<evidence type="ECO:0000256" key="1">
    <source>
        <dbReference type="ARBA" id="ARBA00004533"/>
    </source>
</evidence>
<keyword evidence="8 19" id="KW-0679">Respiratory chain</keyword>
<evidence type="ECO:0000256" key="7">
    <source>
        <dbReference type="ARBA" id="ARBA00022617"/>
    </source>
</evidence>
<keyword evidence="18 19" id="KW-0472">Membrane</keyword>
<keyword evidence="10 19" id="KW-0479">Metal-binding</keyword>
<dbReference type="OrthoDB" id="9811281at2"/>
<evidence type="ECO:0000256" key="20">
    <source>
        <dbReference type="PIRSR" id="PIRSR000006-1"/>
    </source>
</evidence>
<dbReference type="NCBIfam" id="TIGR00782">
    <property type="entry name" value="ccoP"/>
    <property type="match status" value="1"/>
</dbReference>
<dbReference type="AlphaFoldDB" id="A0A162LM13"/>
<dbReference type="InterPro" id="IPR032858">
    <property type="entry name" value="CcoP_N"/>
</dbReference>
<feature type="binding site" description="axial binding residue" evidence="20">
    <location>
        <position position="263"/>
    </location>
    <ligand>
        <name>heme c</name>
        <dbReference type="ChEBI" id="CHEBI:61717"/>
        <label>1</label>
    </ligand>
    <ligandPart>
        <name>Fe</name>
        <dbReference type="ChEBI" id="CHEBI:18248"/>
    </ligandPart>
</feature>
<evidence type="ECO:0000256" key="6">
    <source>
        <dbReference type="ARBA" id="ARBA00022519"/>
    </source>
</evidence>
<keyword evidence="12 19" id="KW-0375">Hydrogen ion transport</keyword>
<evidence type="ECO:0000313" key="24">
    <source>
        <dbReference type="EMBL" id="KYO55623.1"/>
    </source>
</evidence>
<feature type="domain" description="Cytochrome c" evidence="23">
    <location>
        <begin position="109"/>
        <end position="197"/>
    </location>
</feature>
<dbReference type="Pfam" id="PF14715">
    <property type="entry name" value="FixP_N"/>
    <property type="match status" value="1"/>
</dbReference>
<evidence type="ECO:0000256" key="21">
    <source>
        <dbReference type="PIRSR" id="PIRSR000006-2"/>
    </source>
</evidence>
<keyword evidence="4 19" id="KW-0813">Transport</keyword>
<dbReference type="InterPro" id="IPR004678">
    <property type="entry name" value="Cyt_c_oxidase_cbb3_su3"/>
</dbReference>
<keyword evidence="6 19" id="KW-0997">Cell inner membrane</keyword>
<evidence type="ECO:0000256" key="8">
    <source>
        <dbReference type="ARBA" id="ARBA00022660"/>
    </source>
</evidence>
<evidence type="ECO:0000256" key="22">
    <source>
        <dbReference type="SAM" id="Phobius"/>
    </source>
</evidence>
<comment type="cofactor">
    <cofactor evidence="19 21">
        <name>heme c</name>
        <dbReference type="ChEBI" id="CHEBI:61717"/>
    </cofactor>
    <text evidence="19 21">Binds 2 heme C groups per subunit.</text>
</comment>
<dbReference type="InterPro" id="IPR036909">
    <property type="entry name" value="Cyt_c-like_dom_sf"/>
</dbReference>
<dbReference type="GO" id="GO:0016491">
    <property type="term" value="F:oxidoreductase activity"/>
    <property type="evidence" value="ECO:0007669"/>
    <property type="project" value="UniProtKB-KW"/>
</dbReference>
<dbReference type="Pfam" id="PF00034">
    <property type="entry name" value="Cytochrom_C"/>
    <property type="match status" value="1"/>
</dbReference>
<keyword evidence="5 19" id="KW-1003">Cell membrane</keyword>
<keyword evidence="7 19" id="KW-0349">Heme</keyword>
<feature type="domain" description="Cytochrome c" evidence="23">
    <location>
        <begin position="205"/>
        <end position="286"/>
    </location>
</feature>